<organism evidence="12 13">
    <name type="scientific">Prototheca wickerhamii</name>
    <dbReference type="NCBI Taxonomy" id="3111"/>
    <lineage>
        <taxon>Eukaryota</taxon>
        <taxon>Viridiplantae</taxon>
        <taxon>Chlorophyta</taxon>
        <taxon>core chlorophytes</taxon>
        <taxon>Trebouxiophyceae</taxon>
        <taxon>Chlorellales</taxon>
        <taxon>Chlorellaceae</taxon>
        <taxon>Prototheca</taxon>
    </lineage>
</organism>
<dbReference type="GO" id="GO:0051539">
    <property type="term" value="F:4 iron, 4 sulfur cluster binding"/>
    <property type="evidence" value="ECO:0007669"/>
    <property type="project" value="UniProtKB-KW"/>
</dbReference>
<proteinExistence type="inferred from homology"/>
<evidence type="ECO:0000256" key="1">
    <source>
        <dbReference type="ARBA" id="ARBA00001966"/>
    </source>
</evidence>
<evidence type="ECO:0000256" key="9">
    <source>
        <dbReference type="ARBA" id="ARBA00023128"/>
    </source>
</evidence>
<feature type="binding site" evidence="10">
    <location>
        <position position="201"/>
    </location>
    <ligand>
        <name>[4Fe-4S] cluster</name>
        <dbReference type="ChEBI" id="CHEBI:49883"/>
    </ligand>
</feature>
<dbReference type="PANTHER" id="PTHR13273:SF14">
    <property type="entry name" value="ANAMORSIN"/>
    <property type="match status" value="1"/>
</dbReference>
<dbReference type="PANTHER" id="PTHR13273">
    <property type="entry name" value="ANAMORSIN"/>
    <property type="match status" value="1"/>
</dbReference>
<evidence type="ECO:0000256" key="7">
    <source>
        <dbReference type="ARBA" id="ARBA00023004"/>
    </source>
</evidence>
<comment type="subcellular location">
    <subcellularLocation>
        <location evidence="10">Cytoplasm</location>
    </subcellularLocation>
    <subcellularLocation>
        <location evidence="10">Mitochondrion intermembrane space</location>
    </subcellularLocation>
</comment>
<feature type="region of interest" description="Fe-S binding site B" evidence="10">
    <location>
        <begin position="187"/>
        <end position="201"/>
    </location>
</feature>
<dbReference type="Proteomes" id="UP001255856">
    <property type="component" value="Unassembled WGS sequence"/>
</dbReference>
<keyword evidence="6 10" id="KW-0479">Metal-binding</keyword>
<comment type="domain">
    <text evidence="10">The twin Cx2C motifs are involved in the recognition by the mitochondrial MIA40-ERV1 disulfide relay system. The formation of 2 disulfide bonds in the Cx2C motifs through dithiol/disulfide exchange reactions effectively traps the protein in the mitochondrial intermembrane space.</text>
</comment>
<dbReference type="GO" id="GO:0016226">
    <property type="term" value="P:iron-sulfur cluster assembly"/>
    <property type="evidence" value="ECO:0007669"/>
    <property type="project" value="UniProtKB-UniRule"/>
</dbReference>
<dbReference type="GO" id="GO:0051537">
    <property type="term" value="F:2 iron, 2 sulfur cluster binding"/>
    <property type="evidence" value="ECO:0007669"/>
    <property type="project" value="UniProtKB-UniRule"/>
</dbReference>
<dbReference type="AlphaFoldDB" id="A0AAD9IFE7"/>
<sequence>MQSARISTNSRRLGDADIAPSSFDTVVSVGEPGAHDFAYLGTLARLLSPGGRLTVVESGVSGLTLGKSLTLAGLTLSEARAGVVVAAKPAWETGVALAIKAHPAVAAPAPAPPAAAWKLTGLDDDMDDLVDEDALLTESDLIRPDPSACAKPKAKPCQNCTCGRAEEENAAPVKLTQEMLDNPTSGCGSCALGDAYRCGTCPYLGLPAFELGKKIELPPNYLVSDA</sequence>
<evidence type="ECO:0000256" key="4">
    <source>
        <dbReference type="ARBA" id="ARBA00022490"/>
    </source>
</evidence>
<comment type="domain">
    <text evidence="10">The C-terminal domain binds 2 Fe-S clusters but is otherwise mostly in an intrinsically disordered conformation.</text>
</comment>
<dbReference type="InterPro" id="IPR046408">
    <property type="entry name" value="CIAPIN1"/>
</dbReference>
<comment type="subunit">
    <text evidence="10">Monomer.</text>
</comment>
<protein>
    <recommendedName>
        <fullName evidence="10">Anamorsin homolog</fullName>
    </recommendedName>
    <alternativeName>
        <fullName evidence="10">Fe-S cluster assembly protein DRE2 homolog</fullName>
    </alternativeName>
</protein>
<evidence type="ECO:0000256" key="6">
    <source>
        <dbReference type="ARBA" id="ARBA00022723"/>
    </source>
</evidence>
<feature type="binding site" evidence="10">
    <location>
        <position position="160"/>
    </location>
    <ligand>
        <name>[2Fe-2S] cluster</name>
        <dbReference type="ChEBI" id="CHEBI:190135"/>
    </ligand>
</feature>
<dbReference type="GO" id="GO:0009055">
    <property type="term" value="F:electron transfer activity"/>
    <property type="evidence" value="ECO:0007669"/>
    <property type="project" value="UniProtKB-UniRule"/>
</dbReference>
<comment type="caution">
    <text evidence="10">Lacks conserved residue(s) required for the propagation of feature annotation.</text>
</comment>
<evidence type="ECO:0000256" key="2">
    <source>
        <dbReference type="ARBA" id="ARBA00008169"/>
    </source>
</evidence>
<reference evidence="12" key="1">
    <citation type="submission" date="2021-01" db="EMBL/GenBank/DDBJ databases">
        <authorList>
            <person name="Eckstrom K.M.E."/>
        </authorList>
    </citation>
    <scope>NUCLEOTIDE SEQUENCE</scope>
    <source>
        <strain evidence="12">UVCC 0001</strain>
    </source>
</reference>
<evidence type="ECO:0000256" key="8">
    <source>
        <dbReference type="ARBA" id="ARBA00023014"/>
    </source>
</evidence>
<keyword evidence="5 10" id="KW-0001">2Fe-2S</keyword>
<feature type="binding site" evidence="10">
    <location>
        <position position="187"/>
    </location>
    <ligand>
        <name>[4Fe-4S] cluster</name>
        <dbReference type="ChEBI" id="CHEBI:49883"/>
    </ligand>
</feature>
<comment type="function">
    <text evidence="10">Component of the cytosolic iron-sulfur (Fe-S) protein assembly (CIA) machinery. Required for the maturation of extramitochondrial Fe-S proteins. Part of an electron transfer chain functioning in an early step of cytosolic Fe-S biogenesis, facilitating the de novo assembly of a [4Fe-4S] cluster on the cytosolic Fe-S scaffold complex. Electrons are transferred from NADPH via a FAD- and FMN-containing diflavin oxidoreductase. Together with the diflavin oxidoreductase, also required for the assembly of the diferric tyrosyl radical cofactor of ribonucleotide reductase (RNR), probably by providing electrons for reduction during radical cofactor maturation in the catalytic small subunit.</text>
</comment>
<feature type="domain" description="Anamorsin C-terminal" evidence="11">
    <location>
        <begin position="180"/>
        <end position="217"/>
    </location>
</feature>
<feature type="binding site" evidence="10">
    <location>
        <position position="162"/>
    </location>
    <ligand>
        <name>[2Fe-2S] cluster</name>
        <dbReference type="ChEBI" id="CHEBI:190135"/>
    </ligand>
</feature>
<dbReference type="EMBL" id="JASFZW010000006">
    <property type="protein sequence ID" value="KAK2077406.1"/>
    <property type="molecule type" value="Genomic_DNA"/>
</dbReference>
<keyword evidence="7 10" id="KW-0408">Iron</keyword>
<dbReference type="InterPro" id="IPR007785">
    <property type="entry name" value="Anamorsin"/>
</dbReference>
<dbReference type="SUPFAM" id="SSF53335">
    <property type="entry name" value="S-adenosyl-L-methionine-dependent methyltransferases"/>
    <property type="match status" value="1"/>
</dbReference>
<name>A0AAD9IFE7_PROWI</name>
<feature type="short sequence motif" description="Cx2C motif 1" evidence="10">
    <location>
        <begin position="187"/>
        <end position="190"/>
    </location>
</feature>
<comment type="cofactor">
    <cofactor evidence="10">
        <name>[2Fe-2S] cluster</name>
        <dbReference type="ChEBI" id="CHEBI:190135"/>
    </cofactor>
</comment>
<dbReference type="Gene3D" id="3.40.50.150">
    <property type="entry name" value="Vaccinia Virus protein VP39"/>
    <property type="match status" value="1"/>
</dbReference>
<dbReference type="InterPro" id="IPR029063">
    <property type="entry name" value="SAM-dependent_MTases_sf"/>
</dbReference>
<feature type="short sequence motif" description="Cx2C motif 2" evidence="10">
    <location>
        <begin position="198"/>
        <end position="201"/>
    </location>
</feature>
<accession>A0AAD9IFE7</accession>
<comment type="similarity">
    <text evidence="2 10">Belongs to the anamorsin family.</text>
</comment>
<dbReference type="Pfam" id="PF05093">
    <property type="entry name" value="CIAPIN1"/>
    <property type="match status" value="1"/>
</dbReference>
<feature type="binding site" evidence="10">
    <location>
        <position position="198"/>
    </location>
    <ligand>
        <name>[4Fe-4S] cluster</name>
        <dbReference type="ChEBI" id="CHEBI:49883"/>
    </ligand>
</feature>
<gene>
    <name evidence="12" type="ORF">QBZ16_004251</name>
</gene>
<keyword evidence="9 10" id="KW-0496">Mitochondrion</keyword>
<evidence type="ECO:0000259" key="11">
    <source>
        <dbReference type="Pfam" id="PF05093"/>
    </source>
</evidence>
<comment type="cofactor">
    <cofactor evidence="1 10">
        <name>[4Fe-4S] cluster</name>
        <dbReference type="ChEBI" id="CHEBI:49883"/>
    </cofactor>
</comment>
<evidence type="ECO:0000313" key="12">
    <source>
        <dbReference type="EMBL" id="KAK2077406.1"/>
    </source>
</evidence>
<evidence type="ECO:0000256" key="3">
    <source>
        <dbReference type="ARBA" id="ARBA00022485"/>
    </source>
</evidence>
<comment type="domain">
    <text evidence="10">The N-terminal domain has structural similarity with S-adenosyl-L-methionine-dependent methyltransferases, but does not bind S-adenosyl-L-methionine. It is required for correct assembly of the 2 Fe-S clusters.</text>
</comment>
<feature type="binding site" evidence="10">
    <location>
        <position position="149"/>
    </location>
    <ligand>
        <name>[2Fe-2S] cluster</name>
        <dbReference type="ChEBI" id="CHEBI:190135"/>
    </ligand>
</feature>
<comment type="caution">
    <text evidence="12">The sequence shown here is derived from an EMBL/GenBank/DDBJ whole genome shotgun (WGS) entry which is preliminary data.</text>
</comment>
<keyword evidence="3 10" id="KW-0004">4Fe-4S</keyword>
<evidence type="ECO:0000256" key="5">
    <source>
        <dbReference type="ARBA" id="ARBA00022714"/>
    </source>
</evidence>
<dbReference type="GO" id="GO:0005758">
    <property type="term" value="C:mitochondrial intermembrane space"/>
    <property type="evidence" value="ECO:0007669"/>
    <property type="project" value="UniProtKB-SubCell"/>
</dbReference>
<keyword evidence="13" id="KW-1185">Reference proteome</keyword>
<keyword evidence="4 10" id="KW-0963">Cytoplasm</keyword>
<dbReference type="GO" id="GO:0046872">
    <property type="term" value="F:metal ion binding"/>
    <property type="evidence" value="ECO:0007669"/>
    <property type="project" value="UniProtKB-KW"/>
</dbReference>
<evidence type="ECO:0000313" key="13">
    <source>
        <dbReference type="Proteomes" id="UP001255856"/>
    </source>
</evidence>
<evidence type="ECO:0000256" key="10">
    <source>
        <dbReference type="HAMAP-Rule" id="MF_03115"/>
    </source>
</evidence>
<feature type="binding site" evidence="10">
    <location>
        <position position="157"/>
    </location>
    <ligand>
        <name>[2Fe-2S] cluster</name>
        <dbReference type="ChEBI" id="CHEBI:190135"/>
    </ligand>
</feature>
<feature type="binding site" evidence="10">
    <location>
        <position position="190"/>
    </location>
    <ligand>
        <name>[4Fe-4S] cluster</name>
        <dbReference type="ChEBI" id="CHEBI:49883"/>
    </ligand>
</feature>
<dbReference type="HAMAP" id="MF_03115">
    <property type="entry name" value="Anamorsin"/>
    <property type="match status" value="1"/>
</dbReference>
<keyword evidence="8 10" id="KW-0411">Iron-sulfur</keyword>